<dbReference type="HOGENOM" id="CLU_140144_0_0_2"/>
<gene>
    <name evidence="2" type="ordered locus">TK2073</name>
</gene>
<dbReference type="STRING" id="69014.TK2073"/>
<organism evidence="2 3">
    <name type="scientific">Thermococcus kodakarensis (strain ATCC BAA-918 / JCM 12380 / KOD1)</name>
    <name type="common">Pyrococcus kodakaraensis (strain KOD1)</name>
    <dbReference type="NCBI Taxonomy" id="69014"/>
    <lineage>
        <taxon>Archaea</taxon>
        <taxon>Methanobacteriati</taxon>
        <taxon>Methanobacteriota</taxon>
        <taxon>Thermococci</taxon>
        <taxon>Thermococcales</taxon>
        <taxon>Thermococcaceae</taxon>
        <taxon>Thermococcus</taxon>
    </lineage>
</organism>
<dbReference type="Proteomes" id="UP000000536">
    <property type="component" value="Chromosome"/>
</dbReference>
<dbReference type="Pfam" id="PF12838">
    <property type="entry name" value="Fer4_7"/>
    <property type="match status" value="1"/>
</dbReference>
<feature type="domain" description="4Fe-4S ferredoxin-type" evidence="1">
    <location>
        <begin position="30"/>
        <end position="60"/>
    </location>
</feature>
<dbReference type="AlphaFoldDB" id="Q5JHU6"/>
<evidence type="ECO:0000313" key="2">
    <source>
        <dbReference type="EMBL" id="BAD86262.1"/>
    </source>
</evidence>
<dbReference type="KEGG" id="tko:TK2073"/>
<dbReference type="InParanoid" id="Q5JHU6"/>
<reference evidence="2 3" key="1">
    <citation type="journal article" date="2005" name="Genome Res.">
        <title>Complete genome sequence of the hyperthermophilic archaeon Thermococcus kodakaraensis KOD1 and comparison with Pyrococcus genomes.</title>
        <authorList>
            <person name="Fukui T."/>
            <person name="Atomi H."/>
            <person name="Kanai T."/>
            <person name="Matsumi R."/>
            <person name="Fujiwara S."/>
            <person name="Imanaka T."/>
        </authorList>
    </citation>
    <scope>NUCLEOTIDE SEQUENCE [LARGE SCALE GENOMIC DNA]</scope>
    <source>
        <strain evidence="3">ATCC BAA-918 / JCM 12380 / KOD1</strain>
    </source>
</reference>
<dbReference type="InterPro" id="IPR017900">
    <property type="entry name" value="4Fe4S_Fe_S_CS"/>
</dbReference>
<dbReference type="PhylomeDB" id="Q5JHU6"/>
<sequence>MLKAELCIGCGACAGACPYSAILVFENEVRRILFEPAKCGDCAFECNEVCPTGALEGRPESMELALEFARCAVCGKRLNSTKKEADYLANRLLKTGGNPELAFLCNECKRKRLFRASNKYEAYTG</sequence>
<feature type="domain" description="4Fe-4S ferredoxin-type" evidence="1">
    <location>
        <begin position="1"/>
        <end position="28"/>
    </location>
</feature>
<dbReference type="SUPFAM" id="SSF54862">
    <property type="entry name" value="4Fe-4S ferredoxins"/>
    <property type="match status" value="1"/>
</dbReference>
<dbReference type="PROSITE" id="PS00198">
    <property type="entry name" value="4FE4S_FER_1"/>
    <property type="match status" value="1"/>
</dbReference>
<dbReference type="PROSITE" id="PS51379">
    <property type="entry name" value="4FE4S_FER_2"/>
    <property type="match status" value="2"/>
</dbReference>
<dbReference type="EMBL" id="AP006878">
    <property type="protein sequence ID" value="BAD86262.1"/>
    <property type="molecule type" value="Genomic_DNA"/>
</dbReference>
<dbReference type="eggNOG" id="arCOG01543">
    <property type="taxonomic scope" value="Archaea"/>
</dbReference>
<evidence type="ECO:0000313" key="3">
    <source>
        <dbReference type="Proteomes" id="UP000000536"/>
    </source>
</evidence>
<dbReference type="EnsemblBacteria" id="BAD86262">
    <property type="protein sequence ID" value="BAD86262"/>
    <property type="gene ID" value="TK2073"/>
</dbReference>
<dbReference type="RefSeq" id="WP_011251023.1">
    <property type="nucleotide sequence ID" value="NC_006624.1"/>
</dbReference>
<accession>Q5JHU6</accession>
<proteinExistence type="predicted"/>
<dbReference type="OrthoDB" id="2837at2157"/>
<dbReference type="PATRIC" id="fig|69014.16.peg.2028"/>
<dbReference type="GeneID" id="78448608"/>
<protein>
    <submittedName>
        <fullName evidence="2">4Fe-4S cluster-binding protein</fullName>
    </submittedName>
</protein>
<name>Q5JHU6_THEKO</name>
<dbReference type="InterPro" id="IPR017896">
    <property type="entry name" value="4Fe4S_Fe-S-bd"/>
</dbReference>
<dbReference type="GO" id="GO:0016491">
    <property type="term" value="F:oxidoreductase activity"/>
    <property type="evidence" value="ECO:0007669"/>
    <property type="project" value="UniProtKB-ARBA"/>
</dbReference>
<keyword evidence="3" id="KW-1185">Reference proteome</keyword>
<dbReference type="Gene3D" id="3.30.70.20">
    <property type="match status" value="1"/>
</dbReference>
<evidence type="ECO:0000259" key="1">
    <source>
        <dbReference type="PROSITE" id="PS51379"/>
    </source>
</evidence>